<dbReference type="Proteomes" id="UP000001191">
    <property type="component" value="Chromosome"/>
</dbReference>
<dbReference type="HOGENOM" id="CLU_2410323_0_0_3"/>
<dbReference type="eggNOG" id="ENOG5030MIU">
    <property type="taxonomic scope" value="Bacteria"/>
</dbReference>
<reference evidence="2" key="1">
    <citation type="submission" date="2008-04" db="EMBL/GenBank/DDBJ databases">
        <title>Complete sequence of chromosome of Nostoc punctiforme ATCC 29133.</title>
        <authorList>
            <consortium name="US DOE Joint Genome Institute"/>
            <person name="Copeland A."/>
            <person name="Lucas S."/>
            <person name="Lapidus A."/>
            <person name="Glavina del Rio T."/>
            <person name="Dalin E."/>
            <person name="Tice H."/>
            <person name="Pitluck S."/>
            <person name="Chain P."/>
            <person name="Malfatti S."/>
            <person name="Shin M."/>
            <person name="Vergez L."/>
            <person name="Schmutz J."/>
            <person name="Larimer F."/>
            <person name="Land M."/>
            <person name="Hauser L."/>
            <person name="Kyrpides N."/>
            <person name="Kim E."/>
            <person name="Meeks J.C."/>
            <person name="Elhai J."/>
            <person name="Campbell E.L."/>
            <person name="Thiel T."/>
            <person name="Longmire J."/>
            <person name="Potts M."/>
            <person name="Atlas R."/>
        </authorList>
    </citation>
    <scope>NUCLEOTIDE SEQUENCE [LARGE SCALE GENOMIC DNA]</scope>
    <source>
        <strain evidence="2">ATCC 29133 / PCC 73102</strain>
    </source>
</reference>
<dbReference type="AlphaFoldDB" id="B2J137"/>
<dbReference type="KEGG" id="npu:Npun_R3480"/>
<gene>
    <name evidence="1" type="ordered locus">Npun_R3480</name>
</gene>
<evidence type="ECO:0000313" key="1">
    <source>
        <dbReference type="EMBL" id="ACC81888.1"/>
    </source>
</evidence>
<protein>
    <recommendedName>
        <fullName evidence="3">Knr4/Smi1-like domain-containing protein</fullName>
    </recommendedName>
</protein>
<organism evidence="1 2">
    <name type="scientific">Nostoc punctiforme (strain ATCC 29133 / PCC 73102)</name>
    <dbReference type="NCBI Taxonomy" id="63737"/>
    <lineage>
        <taxon>Bacteria</taxon>
        <taxon>Bacillati</taxon>
        <taxon>Cyanobacteriota</taxon>
        <taxon>Cyanophyceae</taxon>
        <taxon>Nostocales</taxon>
        <taxon>Nostocaceae</taxon>
        <taxon>Nostoc</taxon>
    </lineage>
</organism>
<accession>B2J137</accession>
<dbReference type="EnsemblBacteria" id="ACC81888">
    <property type="protein sequence ID" value="ACC81888"/>
    <property type="gene ID" value="Npun_R3480"/>
</dbReference>
<sequence>MIPFLRGSGGDYYCVRTLSDDRSVVWTPKDDVLYVICQSIKDFILIITECYKQNAYFLDEDRYLECNYDLEEKIIVNFNPNYYYQNGLESKE</sequence>
<dbReference type="EMBL" id="CP001037">
    <property type="protein sequence ID" value="ACC81888.1"/>
    <property type="molecule type" value="Genomic_DNA"/>
</dbReference>
<proteinExistence type="predicted"/>
<evidence type="ECO:0000313" key="2">
    <source>
        <dbReference type="Proteomes" id="UP000001191"/>
    </source>
</evidence>
<keyword evidence="2" id="KW-1185">Reference proteome</keyword>
<reference evidence="1 2" key="2">
    <citation type="journal article" date="2013" name="Plant Physiol.">
        <title>A Nostoc punctiforme Sugar Transporter Necessary to Establish a Cyanobacterium-Plant Symbiosis.</title>
        <authorList>
            <person name="Ekman M."/>
            <person name="Picossi S."/>
            <person name="Campbell E.L."/>
            <person name="Meeks J.C."/>
            <person name="Flores E."/>
        </authorList>
    </citation>
    <scope>NUCLEOTIDE SEQUENCE [LARGE SCALE GENOMIC DNA]</scope>
    <source>
        <strain evidence="2">ATCC 29133 / PCC 73102</strain>
    </source>
</reference>
<name>B2J137_NOSP7</name>
<evidence type="ECO:0008006" key="3">
    <source>
        <dbReference type="Google" id="ProtNLM"/>
    </source>
</evidence>